<evidence type="ECO:0000256" key="1">
    <source>
        <dbReference type="ARBA" id="ARBA00022741"/>
    </source>
</evidence>
<dbReference type="InterPro" id="IPR014001">
    <property type="entry name" value="Helicase_ATP-bd"/>
</dbReference>
<dbReference type="InterPro" id="IPR038718">
    <property type="entry name" value="SNF2-like_sf"/>
</dbReference>
<dbReference type="PROSITE" id="PS51194">
    <property type="entry name" value="HELICASE_CTER"/>
    <property type="match status" value="1"/>
</dbReference>
<keyword evidence="4" id="KW-0175">Coiled coil</keyword>
<dbReference type="GO" id="GO:0006974">
    <property type="term" value="P:DNA damage response"/>
    <property type="evidence" value="ECO:0007669"/>
    <property type="project" value="TreeGrafter"/>
</dbReference>
<proteinExistence type="predicted"/>
<dbReference type="SUPFAM" id="SSF52540">
    <property type="entry name" value="P-loop containing nucleoside triphosphate hydrolases"/>
    <property type="match status" value="2"/>
</dbReference>
<dbReference type="GO" id="GO:0061630">
    <property type="term" value="F:ubiquitin protein ligase activity"/>
    <property type="evidence" value="ECO:0007669"/>
    <property type="project" value="TreeGrafter"/>
</dbReference>
<dbReference type="FunFam" id="3.40.50.10810:FF:000059">
    <property type="entry name" value="SNF2 family helicase/ATPase, putative"/>
    <property type="match status" value="1"/>
</dbReference>
<dbReference type="InterPro" id="IPR001650">
    <property type="entry name" value="Helicase_C-like"/>
</dbReference>
<dbReference type="GO" id="GO:0016787">
    <property type="term" value="F:hydrolase activity"/>
    <property type="evidence" value="ECO:0007669"/>
    <property type="project" value="UniProtKB-KW"/>
</dbReference>
<dbReference type="EMBL" id="MPSH01000003">
    <property type="protein sequence ID" value="PNH35352.1"/>
    <property type="molecule type" value="Genomic_DNA"/>
</dbReference>
<dbReference type="InterPro" id="IPR059033">
    <property type="entry name" value="C144_05_dom"/>
</dbReference>
<dbReference type="Pfam" id="PF00271">
    <property type="entry name" value="Helicase_C"/>
    <property type="match status" value="1"/>
</dbReference>
<feature type="coiled-coil region" evidence="4">
    <location>
        <begin position="830"/>
        <end position="857"/>
    </location>
</feature>
<reference evidence="7 8" key="1">
    <citation type="submission" date="2017-12" db="EMBL/GenBank/DDBJ databases">
        <title>Comparative genomics yields insights into virulence evolution of Verticillium dahliae.</title>
        <authorList>
            <person name="Fan R."/>
            <person name="Armitage A.D."/>
            <person name="Cascant-Lopez E."/>
            <person name="Sobczyk M."/>
            <person name="Cockerton H.M."/>
            <person name="Harrison R.J."/>
        </authorList>
    </citation>
    <scope>NUCLEOTIDE SEQUENCE [LARGE SCALE GENOMIC DNA]</scope>
    <source>
        <strain evidence="7 8">12008</strain>
    </source>
</reference>
<evidence type="ECO:0000313" key="8">
    <source>
        <dbReference type="Proteomes" id="UP000236305"/>
    </source>
</evidence>
<keyword evidence="2" id="KW-0378">Hydrolase</keyword>
<evidence type="ECO:0000313" key="7">
    <source>
        <dbReference type="EMBL" id="PNH35352.1"/>
    </source>
</evidence>
<dbReference type="PANTHER" id="PTHR45865">
    <property type="entry name" value="E3 UBIQUITIN-PROTEIN LIGASE SHPRH FAMILY MEMBER"/>
    <property type="match status" value="1"/>
</dbReference>
<protein>
    <submittedName>
        <fullName evidence="7">Uncharacterized protein</fullName>
    </submittedName>
</protein>
<dbReference type="GO" id="GO:0005524">
    <property type="term" value="F:ATP binding"/>
    <property type="evidence" value="ECO:0007669"/>
    <property type="project" value="InterPro"/>
</dbReference>
<accession>A0AA45AQH7</accession>
<keyword evidence="3" id="KW-0067">ATP-binding</keyword>
<dbReference type="AlphaFoldDB" id="A0AA45AQH7"/>
<dbReference type="InterPro" id="IPR049730">
    <property type="entry name" value="SNF2/RAD54-like_C"/>
</dbReference>
<name>A0AA45AQH7_VERDA</name>
<dbReference type="InterPro" id="IPR027417">
    <property type="entry name" value="P-loop_NTPase"/>
</dbReference>
<dbReference type="GO" id="GO:0005634">
    <property type="term" value="C:nucleus"/>
    <property type="evidence" value="ECO:0007669"/>
    <property type="project" value="TreeGrafter"/>
</dbReference>
<sequence>MVLSTFFNDEETTTTTTQAAETTWTPLDFYEAAFVPPVTDGSALAIEVPGLNASLYPYQKRTLKWLLHREGMRWVPPSDGSAAGLKSVEDPVTLQPARSFGEIASSGNVQWYLSHLYHAISPEPSAFLSAEKEVRGGILSEEMGLGKTLEIIGLILLHRRPPADEDSYLNVNNERLLKSGATLIVCPESLRQQWMDELERHAPHLLVSYYPGRAQFRNQSEEEVFRNMAAHDVIVTTYRTLTAEIHYATKPPERSRRREREYERPKSPLTQISWWRVCLDEAQMIETGVSAAALVARVLHRVNAWGVTGTPVKKDVQDLLGLLLFLRFEPYCSSPQVWKALTKNHKPLFHDLFHDIAIRHTKKLVRDELELPAQKRFVITLPFTAVEEQHYQSIFAEMAEVCNVDLDGNPMLADWDPKSYEEAMRTYLNRLRQAALHPEVGVQNRRALGHRAGPLRTVDEVLTAMIEQSDASIRTEQRAYFTARLNHGQLLENGPLVKEALAIWNQTRREVEEVVGRCRQELDAAMNAAKRTNSENGAAPNTNGTPDEDVIEGLDEYQASPEVGEALMRLRSALEVQHRAIFFCANARFQIKSNPDFTEPDSAEFSALQKLEEEGYETAKGVRREILSENHKKATKAMRKLGNDAASQNFVTIPELIPNPVKGLESAAVVEKVEELYGFLNLQANLIDEWREVIVGLLLQPLVDEENETETTGDELVNSTAIQEQLMVHVQVLRATIADRQDAISGLQNLLVKHETQTTKALAMDGEGPAPKTLIELLDVRNKVKPSLEKHGCLRGAIGELRALAARLPPHEPGKESRANMEHAVVNRQIKDIQAQIQAQTKASQRLERECDEFTNAMNLRLDYYRQLQAISDSVDVYEGPKTQDVLTKWANAAETAHRKLSSAEAKHRYPHHNCPMCKRKLKITDLHTITLKPRELTLHTEDVTMSTPGKKRSTARNKSAIYSEFGADKLAQIRDVDLEGPPLTTKVDSIVRHLLWLRESDPGAKSIVFSQYRDFLQVIGSALSRSRIGYTSIDKPNGVQRFKEDAGMECFLLHGRAQSSGLNLVNASHVFLCEPLLNTAIELQAIARVDRIGQQHETTVWLYLVEGTVEESIYNLSVKRRLQHLSSVTKGKSKETTPDVLEPTLEAANTFEMENASLSKLMSKDRSAGEAVDKEDLWECLFGHVARAANSESREERRENPAVMNLLAAEAAESRRMVENASQLET</sequence>
<keyword evidence="1" id="KW-0547">Nucleotide-binding</keyword>
<dbReference type="CDD" id="cd18793">
    <property type="entry name" value="SF2_C_SNF"/>
    <property type="match status" value="1"/>
</dbReference>
<evidence type="ECO:0000256" key="2">
    <source>
        <dbReference type="ARBA" id="ARBA00022801"/>
    </source>
</evidence>
<dbReference type="Gene3D" id="3.40.50.300">
    <property type="entry name" value="P-loop containing nucleotide triphosphate hydrolases"/>
    <property type="match status" value="1"/>
</dbReference>
<dbReference type="Pfam" id="PF26021">
    <property type="entry name" value="Ferritin_C144_05"/>
    <property type="match status" value="1"/>
</dbReference>
<gene>
    <name evidence="7" type="ORF">BJF96_g1410</name>
</gene>
<dbReference type="Proteomes" id="UP000236305">
    <property type="component" value="Unassembled WGS sequence"/>
</dbReference>
<evidence type="ECO:0000256" key="3">
    <source>
        <dbReference type="ARBA" id="ARBA00022840"/>
    </source>
</evidence>
<evidence type="ECO:0000256" key="4">
    <source>
        <dbReference type="SAM" id="Coils"/>
    </source>
</evidence>
<dbReference type="InterPro" id="IPR000330">
    <property type="entry name" value="SNF2_N"/>
</dbReference>
<dbReference type="PROSITE" id="PS51192">
    <property type="entry name" value="HELICASE_ATP_BIND_1"/>
    <property type="match status" value="1"/>
</dbReference>
<dbReference type="PANTHER" id="PTHR45865:SF1">
    <property type="entry name" value="E3 UBIQUITIN-PROTEIN LIGASE SHPRH"/>
    <property type="match status" value="1"/>
</dbReference>
<dbReference type="InterPro" id="IPR052583">
    <property type="entry name" value="ATP-helicase/E3_Ub-Ligase"/>
</dbReference>
<evidence type="ECO:0000259" key="5">
    <source>
        <dbReference type="PROSITE" id="PS51192"/>
    </source>
</evidence>
<dbReference type="Pfam" id="PF00176">
    <property type="entry name" value="SNF2-rel_dom"/>
    <property type="match status" value="1"/>
</dbReference>
<dbReference type="GO" id="GO:0000209">
    <property type="term" value="P:protein polyubiquitination"/>
    <property type="evidence" value="ECO:0007669"/>
    <property type="project" value="TreeGrafter"/>
</dbReference>
<dbReference type="SMART" id="SM00487">
    <property type="entry name" value="DEXDc"/>
    <property type="match status" value="1"/>
</dbReference>
<organism evidence="7 8">
    <name type="scientific">Verticillium dahliae</name>
    <name type="common">Verticillium wilt</name>
    <dbReference type="NCBI Taxonomy" id="27337"/>
    <lineage>
        <taxon>Eukaryota</taxon>
        <taxon>Fungi</taxon>
        <taxon>Dikarya</taxon>
        <taxon>Ascomycota</taxon>
        <taxon>Pezizomycotina</taxon>
        <taxon>Sordariomycetes</taxon>
        <taxon>Hypocreomycetidae</taxon>
        <taxon>Glomerellales</taxon>
        <taxon>Plectosphaerellaceae</taxon>
        <taxon>Verticillium</taxon>
    </lineage>
</organism>
<feature type="domain" description="Helicase C-terminal" evidence="6">
    <location>
        <begin position="990"/>
        <end position="1145"/>
    </location>
</feature>
<dbReference type="Gene3D" id="3.40.50.10810">
    <property type="entry name" value="Tandem AAA-ATPase domain"/>
    <property type="match status" value="1"/>
</dbReference>
<comment type="caution">
    <text evidence="7">The sequence shown here is derived from an EMBL/GenBank/DDBJ whole genome shotgun (WGS) entry which is preliminary data.</text>
</comment>
<evidence type="ECO:0000259" key="6">
    <source>
        <dbReference type="PROSITE" id="PS51194"/>
    </source>
</evidence>
<feature type="domain" description="Helicase ATP-binding" evidence="5">
    <location>
        <begin position="128"/>
        <end position="329"/>
    </location>
</feature>